<dbReference type="EMBL" id="BARW01041082">
    <property type="protein sequence ID" value="GAJ22349.1"/>
    <property type="molecule type" value="Genomic_DNA"/>
</dbReference>
<comment type="caution">
    <text evidence="1">The sequence shown here is derived from an EMBL/GenBank/DDBJ whole genome shotgun (WGS) entry which is preliminary data.</text>
</comment>
<organism evidence="1">
    <name type="scientific">marine sediment metagenome</name>
    <dbReference type="NCBI Taxonomy" id="412755"/>
    <lineage>
        <taxon>unclassified sequences</taxon>
        <taxon>metagenomes</taxon>
        <taxon>ecological metagenomes</taxon>
    </lineage>
</organism>
<gene>
    <name evidence="1" type="ORF">S12H4_61722</name>
</gene>
<proteinExistence type="predicted"/>
<dbReference type="AlphaFoldDB" id="X1UY09"/>
<evidence type="ECO:0000313" key="1">
    <source>
        <dbReference type="EMBL" id="GAJ22349.1"/>
    </source>
</evidence>
<sequence length="42" mass="4755">MEKATMIAIDWSHTKGFTVYDGKRIKRVDRATLLKSNSGLKS</sequence>
<protein>
    <submittedName>
        <fullName evidence="1">Uncharacterized protein</fullName>
    </submittedName>
</protein>
<reference evidence="1" key="1">
    <citation type="journal article" date="2014" name="Front. Microbiol.">
        <title>High frequency of phylogenetically diverse reductive dehalogenase-homologous genes in deep subseafloor sedimentary metagenomes.</title>
        <authorList>
            <person name="Kawai M."/>
            <person name="Futagami T."/>
            <person name="Toyoda A."/>
            <person name="Takaki Y."/>
            <person name="Nishi S."/>
            <person name="Hori S."/>
            <person name="Arai W."/>
            <person name="Tsubouchi T."/>
            <person name="Morono Y."/>
            <person name="Uchiyama I."/>
            <person name="Ito T."/>
            <person name="Fujiyama A."/>
            <person name="Inagaki F."/>
            <person name="Takami H."/>
        </authorList>
    </citation>
    <scope>NUCLEOTIDE SEQUENCE</scope>
    <source>
        <strain evidence="1">Expedition CK06-06</strain>
    </source>
</reference>
<feature type="non-terminal residue" evidence="1">
    <location>
        <position position="42"/>
    </location>
</feature>
<name>X1UY09_9ZZZZ</name>
<accession>X1UY09</accession>